<gene>
    <name evidence="2" type="ORF">SAMN04487860_10988</name>
</gene>
<feature type="transmembrane region" description="Helical" evidence="1">
    <location>
        <begin position="66"/>
        <end position="87"/>
    </location>
</feature>
<sequence length="95" mass="11029">MEYTKEKEQEYYNKKLINETMKEEIKKPHKFDWKDSFLSFLGLVLGFIVTDIIGLEELIGNKLLRYTAEIFILVVGITVVNVIAIGLKKAFNKSE</sequence>
<dbReference type="OrthoDB" id="9842735at2"/>
<evidence type="ECO:0000313" key="2">
    <source>
        <dbReference type="EMBL" id="SHM66448.1"/>
    </source>
</evidence>
<organism evidence="2 3">
    <name type="scientific">Ruminococcus flavefaciens</name>
    <dbReference type="NCBI Taxonomy" id="1265"/>
    <lineage>
        <taxon>Bacteria</taxon>
        <taxon>Bacillati</taxon>
        <taxon>Bacillota</taxon>
        <taxon>Clostridia</taxon>
        <taxon>Eubacteriales</taxon>
        <taxon>Oscillospiraceae</taxon>
        <taxon>Ruminococcus</taxon>
    </lineage>
</organism>
<name>A0A1M7KM01_RUMFL</name>
<keyword evidence="1" id="KW-1133">Transmembrane helix</keyword>
<dbReference type="Proteomes" id="UP000184394">
    <property type="component" value="Unassembled WGS sequence"/>
</dbReference>
<dbReference type="EMBL" id="FRCT01000009">
    <property type="protein sequence ID" value="SHM66448.1"/>
    <property type="molecule type" value="Genomic_DNA"/>
</dbReference>
<reference evidence="2 3" key="1">
    <citation type="submission" date="2016-11" db="EMBL/GenBank/DDBJ databases">
        <authorList>
            <person name="Jaros S."/>
            <person name="Januszkiewicz K."/>
            <person name="Wedrychowicz H."/>
        </authorList>
    </citation>
    <scope>NUCLEOTIDE SEQUENCE [LARGE SCALE GENOMIC DNA]</scope>
    <source>
        <strain evidence="2 3">Y1</strain>
    </source>
</reference>
<dbReference type="GeneID" id="42536855"/>
<feature type="transmembrane region" description="Helical" evidence="1">
    <location>
        <begin position="36"/>
        <end position="54"/>
    </location>
</feature>
<evidence type="ECO:0000313" key="3">
    <source>
        <dbReference type="Proteomes" id="UP000184394"/>
    </source>
</evidence>
<evidence type="ECO:0000256" key="1">
    <source>
        <dbReference type="SAM" id="Phobius"/>
    </source>
</evidence>
<dbReference type="AlphaFoldDB" id="A0A1M7KM01"/>
<accession>A0A1M7KM01</accession>
<proteinExistence type="predicted"/>
<dbReference type="RefSeq" id="WP_028516498.1">
    <property type="nucleotide sequence ID" value="NZ_FRCT01000009.1"/>
</dbReference>
<keyword evidence="1" id="KW-0472">Membrane</keyword>
<protein>
    <submittedName>
        <fullName evidence="2">Uncharacterized protein</fullName>
    </submittedName>
</protein>
<keyword evidence="1" id="KW-0812">Transmembrane</keyword>